<keyword evidence="1" id="KW-0812">Transmembrane</keyword>
<proteinExistence type="predicted"/>
<dbReference type="EMBL" id="QOUX01000001">
    <property type="protein sequence ID" value="RXJ04301.1"/>
    <property type="molecule type" value="Genomic_DNA"/>
</dbReference>
<reference evidence="2 3" key="1">
    <citation type="journal article" date="2019" name="Int. J. Syst. Evol. Microbiol.">
        <title>Anaerobacillus alkaliphilus sp. nov., a novel alkaliphilic and moderately halophilic bacterium.</title>
        <authorList>
            <person name="Borsodi A.K."/>
            <person name="Aszalos J.M."/>
            <person name="Bihari P."/>
            <person name="Nagy I."/>
            <person name="Schumann P."/>
            <person name="Sproer C."/>
            <person name="Kovacs A.L."/>
            <person name="Boka K."/>
            <person name="Dobosy P."/>
            <person name="Ovari M."/>
            <person name="Szili-Kovacs T."/>
            <person name="Toth E."/>
        </authorList>
    </citation>
    <scope>NUCLEOTIDE SEQUENCE [LARGE SCALE GENOMIC DNA]</scope>
    <source>
        <strain evidence="2 3">B16-10</strain>
    </source>
</reference>
<comment type="caution">
    <text evidence="2">The sequence shown here is derived from an EMBL/GenBank/DDBJ whole genome shotgun (WGS) entry which is preliminary data.</text>
</comment>
<feature type="transmembrane region" description="Helical" evidence="1">
    <location>
        <begin position="75"/>
        <end position="96"/>
    </location>
</feature>
<accession>A0A4Q0W0P1</accession>
<dbReference type="AlphaFoldDB" id="A0A4Q0W0P1"/>
<feature type="transmembrane region" description="Helical" evidence="1">
    <location>
        <begin position="7"/>
        <end position="25"/>
    </location>
</feature>
<protein>
    <submittedName>
        <fullName evidence="2">Uncharacterized protein</fullName>
    </submittedName>
</protein>
<evidence type="ECO:0000313" key="2">
    <source>
        <dbReference type="EMBL" id="RXJ04301.1"/>
    </source>
</evidence>
<keyword evidence="1" id="KW-0472">Membrane</keyword>
<gene>
    <name evidence="2" type="ORF">DS745_02640</name>
</gene>
<dbReference type="RefSeq" id="WP_129076649.1">
    <property type="nucleotide sequence ID" value="NZ_QOUX01000001.1"/>
</dbReference>
<name>A0A4Q0W0P1_9BACI</name>
<feature type="transmembrane region" description="Helical" evidence="1">
    <location>
        <begin position="37"/>
        <end position="63"/>
    </location>
</feature>
<sequence length="294" mass="33625">MKQEFKWFFAGTSSAWLCYFIIVILEPNHPYEVVWTALFLSSFLIFPLLLLIGIPFYVAYFTLLILKAPNIKQRTIVYGTLSLLLLPGLTILHMHVNNYLTLAKVFPSGLETQYELVISNLKDEMYSDIEVITRTYSPPYTSSIGASSISGSSSSIDLWIYYKIPHLPVNCGNSGGCEFIYSEEYDIQTGQLIRQYNSISFYHEKWAPGFTGEYQLDGQLYSIRYETYEYGQPILHIDPGFTLKIEHSQPNFITGTVIAGDERLTGKTVSLDKRESNIISFQIENEEPQDLIKH</sequence>
<keyword evidence="1" id="KW-1133">Transmembrane helix</keyword>
<evidence type="ECO:0000256" key="1">
    <source>
        <dbReference type="SAM" id="Phobius"/>
    </source>
</evidence>
<organism evidence="2 3">
    <name type="scientific">Anaerobacillus alkaliphilus</name>
    <dbReference type="NCBI Taxonomy" id="1548597"/>
    <lineage>
        <taxon>Bacteria</taxon>
        <taxon>Bacillati</taxon>
        <taxon>Bacillota</taxon>
        <taxon>Bacilli</taxon>
        <taxon>Bacillales</taxon>
        <taxon>Bacillaceae</taxon>
        <taxon>Anaerobacillus</taxon>
    </lineage>
</organism>
<keyword evidence="3" id="KW-1185">Reference proteome</keyword>
<dbReference type="OrthoDB" id="9906164at2"/>
<dbReference type="Proteomes" id="UP000290649">
    <property type="component" value="Unassembled WGS sequence"/>
</dbReference>
<evidence type="ECO:0000313" key="3">
    <source>
        <dbReference type="Proteomes" id="UP000290649"/>
    </source>
</evidence>